<gene>
    <name evidence="2" type="ORF">HF896_11665</name>
</gene>
<dbReference type="Proteomes" id="UP000500755">
    <property type="component" value="Chromosome"/>
</dbReference>
<dbReference type="RefSeq" id="WP_168727878.1">
    <property type="nucleotide sequence ID" value="NZ_CP051298.1"/>
</dbReference>
<dbReference type="AlphaFoldDB" id="A0A858ZTG7"/>
<dbReference type="EMBL" id="CP051298">
    <property type="protein sequence ID" value="QKD44240.1"/>
    <property type="molecule type" value="Genomic_DNA"/>
</dbReference>
<feature type="region of interest" description="Disordered" evidence="1">
    <location>
        <begin position="1"/>
        <end position="29"/>
    </location>
</feature>
<accession>A0A858ZTG7</accession>
<organism evidence="2 3">
    <name type="scientific">Alicycliphilus denitrificans</name>
    <dbReference type="NCBI Taxonomy" id="179636"/>
    <lineage>
        <taxon>Bacteria</taxon>
        <taxon>Pseudomonadati</taxon>
        <taxon>Pseudomonadota</taxon>
        <taxon>Betaproteobacteria</taxon>
        <taxon>Burkholderiales</taxon>
        <taxon>Comamonadaceae</taxon>
        <taxon>Alicycliphilus</taxon>
    </lineage>
</organism>
<name>A0A858ZTG7_9BURK</name>
<proteinExistence type="predicted"/>
<reference evidence="2 3" key="1">
    <citation type="submission" date="2020-05" db="EMBL/GenBank/DDBJ databases">
        <title>Complete genome sequence of Alicycliphilus denitrificans DP3.</title>
        <authorList>
            <person name="Chen X."/>
        </authorList>
    </citation>
    <scope>NUCLEOTIDE SEQUENCE [LARGE SCALE GENOMIC DNA]</scope>
    <source>
        <strain evidence="2 3">DP3</strain>
    </source>
</reference>
<evidence type="ECO:0000256" key="1">
    <source>
        <dbReference type="SAM" id="MobiDB-lite"/>
    </source>
</evidence>
<protein>
    <submittedName>
        <fullName evidence="2">Uncharacterized protein</fullName>
    </submittedName>
</protein>
<evidence type="ECO:0000313" key="2">
    <source>
        <dbReference type="EMBL" id="QKD44240.1"/>
    </source>
</evidence>
<evidence type="ECO:0000313" key="3">
    <source>
        <dbReference type="Proteomes" id="UP000500755"/>
    </source>
</evidence>
<feature type="compositionally biased region" description="Basic residues" evidence="1">
    <location>
        <begin position="1"/>
        <end position="12"/>
    </location>
</feature>
<sequence>MAAHRWRLRRRQPVAQTAPAGCSTPRHPPAWTGTARLLATARAGALVAVLWLQARWEPAPAKATTAPPMAPLSTAVLLPPAARRRDPGPALHQPEVLRSGLIQHQRFLDKR</sequence>